<feature type="domain" description="Bromo" evidence="4">
    <location>
        <begin position="51"/>
        <end position="85"/>
    </location>
</feature>
<keyword evidence="6" id="KW-1185">Reference proteome</keyword>
<comment type="caution">
    <text evidence="5">The sequence shown here is derived from an EMBL/GenBank/DDBJ whole genome shotgun (WGS) entry which is preliminary data.</text>
</comment>
<dbReference type="Proteomes" id="UP000826195">
    <property type="component" value="Unassembled WGS sequence"/>
</dbReference>
<dbReference type="GO" id="GO:0006338">
    <property type="term" value="P:chromatin remodeling"/>
    <property type="evidence" value="ECO:0007669"/>
    <property type="project" value="TreeGrafter"/>
</dbReference>
<name>A0AAV7HWS8_COTGL</name>
<accession>A0AAV7HWS8</accession>
<dbReference type="GO" id="GO:0000785">
    <property type="term" value="C:chromatin"/>
    <property type="evidence" value="ECO:0007669"/>
    <property type="project" value="TreeGrafter"/>
</dbReference>
<dbReference type="Pfam" id="PF00439">
    <property type="entry name" value="Bromodomain"/>
    <property type="match status" value="1"/>
</dbReference>
<dbReference type="GO" id="GO:0005634">
    <property type="term" value="C:nucleus"/>
    <property type="evidence" value="ECO:0007669"/>
    <property type="project" value="TreeGrafter"/>
</dbReference>
<evidence type="ECO:0000256" key="1">
    <source>
        <dbReference type="ARBA" id="ARBA00023117"/>
    </source>
</evidence>
<proteinExistence type="predicted"/>
<reference evidence="5 6" key="1">
    <citation type="journal article" date="2021" name="J. Hered.">
        <title>A chromosome-level genome assembly of the parasitoid wasp, Cotesia glomerata (Hymenoptera: Braconidae).</title>
        <authorList>
            <person name="Pinto B.J."/>
            <person name="Weis J.J."/>
            <person name="Gamble T."/>
            <person name="Ode P.J."/>
            <person name="Paul R."/>
            <person name="Zaspel J.M."/>
        </authorList>
    </citation>
    <scope>NUCLEOTIDE SEQUENCE [LARGE SCALE GENOMIC DNA]</scope>
    <source>
        <strain evidence="5">CgM1</strain>
    </source>
</reference>
<dbReference type="SUPFAM" id="SSF47370">
    <property type="entry name" value="Bromodomain"/>
    <property type="match status" value="1"/>
</dbReference>
<evidence type="ECO:0000256" key="2">
    <source>
        <dbReference type="PROSITE-ProRule" id="PRU00035"/>
    </source>
</evidence>
<gene>
    <name evidence="5" type="ORF">KQX54_019524</name>
</gene>
<dbReference type="Gene3D" id="1.20.920.10">
    <property type="entry name" value="Bromodomain-like"/>
    <property type="match status" value="1"/>
</dbReference>
<organism evidence="5 6">
    <name type="scientific">Cotesia glomerata</name>
    <name type="common">Lepidopteran parasitic wasp</name>
    <name type="synonym">Apanteles glomeratus</name>
    <dbReference type="NCBI Taxonomy" id="32391"/>
    <lineage>
        <taxon>Eukaryota</taxon>
        <taxon>Metazoa</taxon>
        <taxon>Ecdysozoa</taxon>
        <taxon>Arthropoda</taxon>
        <taxon>Hexapoda</taxon>
        <taxon>Insecta</taxon>
        <taxon>Pterygota</taxon>
        <taxon>Neoptera</taxon>
        <taxon>Endopterygota</taxon>
        <taxon>Hymenoptera</taxon>
        <taxon>Apocrita</taxon>
        <taxon>Ichneumonoidea</taxon>
        <taxon>Braconidae</taxon>
        <taxon>Microgastrinae</taxon>
        <taxon>Cotesia</taxon>
    </lineage>
</organism>
<feature type="region of interest" description="Disordered" evidence="3">
    <location>
        <begin position="119"/>
        <end position="151"/>
    </location>
</feature>
<protein>
    <recommendedName>
        <fullName evidence="4">Bromo domain-containing protein</fullName>
    </recommendedName>
</protein>
<evidence type="ECO:0000313" key="5">
    <source>
        <dbReference type="EMBL" id="KAH0535821.1"/>
    </source>
</evidence>
<evidence type="ECO:0000259" key="4">
    <source>
        <dbReference type="PROSITE" id="PS50014"/>
    </source>
</evidence>
<feature type="compositionally biased region" description="Basic and acidic residues" evidence="3">
    <location>
        <begin position="139"/>
        <end position="151"/>
    </location>
</feature>
<dbReference type="InterPro" id="IPR001487">
    <property type="entry name" value="Bromodomain"/>
</dbReference>
<sequence length="169" mass="19703">MVKMASRKVMSNKAMRVCMEVMAELLSEKNEEVVRSFHSRFDAEIVNPESKRPMNLKTVWGKLNAREYSVVDEFVKDIRFIISSAFKIATITPKGSTWRKQTKEFSRLFESLHAKKIHDEDLSDPEDHKKSNKKRKRSTGSDKENKNRPAKNLIEHGVLHIFKHASRNF</sequence>
<dbReference type="InterPro" id="IPR050935">
    <property type="entry name" value="Bromo_chromatin_reader"/>
</dbReference>
<dbReference type="PROSITE" id="PS50014">
    <property type="entry name" value="BROMODOMAIN_2"/>
    <property type="match status" value="1"/>
</dbReference>
<dbReference type="GO" id="GO:0006355">
    <property type="term" value="P:regulation of DNA-templated transcription"/>
    <property type="evidence" value="ECO:0007669"/>
    <property type="project" value="TreeGrafter"/>
</dbReference>
<dbReference type="PANTHER" id="PTHR22880:SF225">
    <property type="entry name" value="BROMODOMAIN-CONTAINING PROTEIN BET-1-RELATED"/>
    <property type="match status" value="1"/>
</dbReference>
<evidence type="ECO:0000313" key="6">
    <source>
        <dbReference type="Proteomes" id="UP000826195"/>
    </source>
</evidence>
<dbReference type="InterPro" id="IPR036427">
    <property type="entry name" value="Bromodomain-like_sf"/>
</dbReference>
<evidence type="ECO:0000256" key="3">
    <source>
        <dbReference type="SAM" id="MobiDB-lite"/>
    </source>
</evidence>
<dbReference type="EMBL" id="JAHXZJ010002982">
    <property type="protein sequence ID" value="KAH0535821.1"/>
    <property type="molecule type" value="Genomic_DNA"/>
</dbReference>
<dbReference type="PANTHER" id="PTHR22880">
    <property type="entry name" value="FALZ-RELATED BROMODOMAIN-CONTAINING PROTEINS"/>
    <property type="match status" value="1"/>
</dbReference>
<keyword evidence="1 2" id="KW-0103">Bromodomain</keyword>
<feature type="compositionally biased region" description="Basic and acidic residues" evidence="3">
    <location>
        <begin position="119"/>
        <end position="129"/>
    </location>
</feature>
<dbReference type="AlphaFoldDB" id="A0AAV7HWS8"/>